<sequence length="257" mass="28141">MTHVEINGAPPSVEALHRAAVGNHGHYTSMQVRDRAVAGLDLHLERLRAASGEVFPDSPAPSDDTIIELIGHALRDDRDASVRVTVLSGMDVMVSVAGPVRDDRKPPLRVRTVHYEREVPHLKHRATFGLTHHHLKARRAGFDDVLFTGRDGTVLEGSVWNVVFWNGEQVVWPEAPMLAGITMRVLRRALHELGVPDTTARLTVADLPGLAGAAATNSHCPDQPIAAVDDVPFPGNEPLTALLRRAWLSISWQPLDR</sequence>
<comment type="similarity">
    <text evidence="1">Belongs to the class-IV pyridoxal-phosphate-dependent aminotransferase family.</text>
</comment>
<dbReference type="Proteomes" id="UP001241758">
    <property type="component" value="Unassembled WGS sequence"/>
</dbReference>
<protein>
    <submittedName>
        <fullName evidence="2">Aminotransferase class IV</fullName>
    </submittedName>
</protein>
<keyword evidence="2" id="KW-0032">Aminotransferase</keyword>
<organism evidence="2 3">
    <name type="scientific">Actinoplanes sandaracinus</name>
    <dbReference type="NCBI Taxonomy" id="3045177"/>
    <lineage>
        <taxon>Bacteria</taxon>
        <taxon>Bacillati</taxon>
        <taxon>Actinomycetota</taxon>
        <taxon>Actinomycetes</taxon>
        <taxon>Micromonosporales</taxon>
        <taxon>Micromonosporaceae</taxon>
        <taxon>Actinoplanes</taxon>
    </lineage>
</organism>
<dbReference type="InterPro" id="IPR050571">
    <property type="entry name" value="Class-IV_PLP-Dep_Aminotrnsfr"/>
</dbReference>
<dbReference type="Gene3D" id="3.30.470.10">
    <property type="match status" value="1"/>
</dbReference>
<dbReference type="Pfam" id="PF01063">
    <property type="entry name" value="Aminotran_4"/>
    <property type="match status" value="1"/>
</dbReference>
<dbReference type="SUPFAM" id="SSF56752">
    <property type="entry name" value="D-aminoacid aminotransferase-like PLP-dependent enzymes"/>
    <property type="match status" value="1"/>
</dbReference>
<dbReference type="InterPro" id="IPR043132">
    <property type="entry name" value="BCAT-like_C"/>
</dbReference>
<keyword evidence="2" id="KW-0808">Transferase</keyword>
<dbReference type="InterPro" id="IPR043131">
    <property type="entry name" value="BCAT-like_N"/>
</dbReference>
<gene>
    <name evidence="2" type="ORF">QLQ12_26015</name>
</gene>
<dbReference type="InterPro" id="IPR001544">
    <property type="entry name" value="Aminotrans_IV"/>
</dbReference>
<name>A0ABT6WR18_9ACTN</name>
<dbReference type="GO" id="GO:0008483">
    <property type="term" value="F:transaminase activity"/>
    <property type="evidence" value="ECO:0007669"/>
    <property type="project" value="UniProtKB-KW"/>
</dbReference>
<proteinExistence type="inferred from homology"/>
<evidence type="ECO:0000313" key="2">
    <source>
        <dbReference type="EMBL" id="MDI6102080.1"/>
    </source>
</evidence>
<accession>A0ABT6WR18</accession>
<comment type="caution">
    <text evidence="2">The sequence shown here is derived from an EMBL/GenBank/DDBJ whole genome shotgun (WGS) entry which is preliminary data.</text>
</comment>
<dbReference type="Gene3D" id="3.20.10.10">
    <property type="entry name" value="D-amino Acid Aminotransferase, subunit A, domain 2"/>
    <property type="match status" value="1"/>
</dbReference>
<keyword evidence="3" id="KW-1185">Reference proteome</keyword>
<dbReference type="EMBL" id="JASCTH010000018">
    <property type="protein sequence ID" value="MDI6102080.1"/>
    <property type="molecule type" value="Genomic_DNA"/>
</dbReference>
<dbReference type="RefSeq" id="WP_282763090.1">
    <property type="nucleotide sequence ID" value="NZ_JASCTH010000018.1"/>
</dbReference>
<dbReference type="PANTHER" id="PTHR42743:SF13">
    <property type="entry name" value="P-LOOP CONTAINING NUCLEOSIDE TRIPHOSPHATE HYDROLASE PROTEIN"/>
    <property type="match status" value="1"/>
</dbReference>
<evidence type="ECO:0000256" key="1">
    <source>
        <dbReference type="ARBA" id="ARBA00009320"/>
    </source>
</evidence>
<reference evidence="2 3" key="1">
    <citation type="submission" date="2023-05" db="EMBL/GenBank/DDBJ databases">
        <title>Actinoplanes sp. NEAU-A12 genome sequencing.</title>
        <authorList>
            <person name="Wang Z.-S."/>
        </authorList>
    </citation>
    <scope>NUCLEOTIDE SEQUENCE [LARGE SCALE GENOMIC DNA]</scope>
    <source>
        <strain evidence="2 3">NEAU-A12</strain>
    </source>
</reference>
<dbReference type="NCBIfam" id="NF006734">
    <property type="entry name" value="PRK09266.1"/>
    <property type="match status" value="1"/>
</dbReference>
<dbReference type="PANTHER" id="PTHR42743">
    <property type="entry name" value="AMINO-ACID AMINOTRANSFERASE"/>
    <property type="match status" value="1"/>
</dbReference>
<evidence type="ECO:0000313" key="3">
    <source>
        <dbReference type="Proteomes" id="UP001241758"/>
    </source>
</evidence>
<dbReference type="InterPro" id="IPR036038">
    <property type="entry name" value="Aminotransferase-like"/>
</dbReference>